<dbReference type="Gene3D" id="3.40.190.10">
    <property type="entry name" value="Periplasmic binding protein-like II"/>
    <property type="match status" value="1"/>
</dbReference>
<comment type="subcellular location">
    <subcellularLocation>
        <location evidence="1">Periplasm</location>
    </subcellularLocation>
</comment>
<evidence type="ECO:0000313" key="6">
    <source>
        <dbReference type="Proteomes" id="UP000193077"/>
    </source>
</evidence>
<dbReference type="GO" id="GO:1904680">
    <property type="term" value="F:peptide transmembrane transporter activity"/>
    <property type="evidence" value="ECO:0007669"/>
    <property type="project" value="TreeGrafter"/>
</dbReference>
<dbReference type="GO" id="GO:0015833">
    <property type="term" value="P:peptide transport"/>
    <property type="evidence" value="ECO:0007669"/>
    <property type="project" value="TreeGrafter"/>
</dbReference>
<dbReference type="PANTHER" id="PTHR30290:SF62">
    <property type="entry name" value="OLIGOPEPTIDE ABC TRANSPORTER, PERIPLASMIC OLIGOPEPTIDE-BINDING PROTEIN"/>
    <property type="match status" value="1"/>
</dbReference>
<dbReference type="PROSITE" id="PS51257">
    <property type="entry name" value="PROKAR_LIPOPROTEIN"/>
    <property type="match status" value="1"/>
</dbReference>
<organism evidence="5 6">
    <name type="scientific">Falsiruegeria litorea R37</name>
    <dbReference type="NCBI Taxonomy" id="1200284"/>
    <lineage>
        <taxon>Bacteria</taxon>
        <taxon>Pseudomonadati</taxon>
        <taxon>Pseudomonadota</taxon>
        <taxon>Alphaproteobacteria</taxon>
        <taxon>Rhodobacterales</taxon>
        <taxon>Roseobacteraceae</taxon>
        <taxon>Falsiruegeria</taxon>
    </lineage>
</organism>
<sequence length="680" mass="74237">MKKLLLSGVAAFALPGMAAAASCPTVTVADMQGVAAGAFPQQFELAEFQGAASCELAFAANPAIGDLNARIRGNGELPALADRLPTEPLVVAPYDAVGTYGGQLDALSNATESGTSDFLSVRHVNLFRYSDDLQTVVPNVAKSWAWNDDFTQLTVTLRAGHKWSDGAPFTAADVAFWYNNLMMDTNVIAEAKDYALAGGKPMKVEAVDDVTVTFTLEAPKPGLIETFSFTYVQPFQPKHFFEQFHPALNDQADANAKALGYEGGYDLIKAYYGNSDWMDTPSPMLTAGDKLAGLPRDTMPTLESHILVKETTEGRHYVANPYFFQVDTAGNQLPYISEMDEIYVGDEEVRTLKLLNGEVDYKSQAVNLTSAPVLLEGQEKGNYTVDVKPGIASPTIAFNVTAEDEARRAVFGDVRFRTAMSVAINRDELNEVTAFGLGTPTQYIGFSPRPDFIDAKWSDHEAGFDPERAKMLLDEMGLVDQDGDGARDLPDGSPFVLDWQFSTQASSAQLVELVAQNWTDVGVKTTIKEVTSDEFRSAQSSNQLDITMWGKGQPAGSILGDGEIWVPPFDGYFDVRTGMLWAEYISSNGENGVEPPAWVADLKAELDTYQSSAPGTDASIAAAQKMVEIMAGEVLFIGTVNAPAPIYRSNNLQNFTEFKTQSYEFYRTYPYRPAQWFLTE</sequence>
<protein>
    <submittedName>
        <fullName evidence="5">Putative ABC transporter-binding protein</fullName>
    </submittedName>
</protein>
<dbReference type="Gene3D" id="3.10.105.10">
    <property type="entry name" value="Dipeptide-binding Protein, Domain 3"/>
    <property type="match status" value="1"/>
</dbReference>
<feature type="domain" description="Solute-binding protein family 5" evidence="4">
    <location>
        <begin position="135"/>
        <end position="257"/>
    </location>
</feature>
<dbReference type="SUPFAM" id="SSF53850">
    <property type="entry name" value="Periplasmic binding protein-like II"/>
    <property type="match status" value="1"/>
</dbReference>
<dbReference type="AlphaFoldDB" id="A0A1Y5TU92"/>
<dbReference type="Proteomes" id="UP000193077">
    <property type="component" value="Unassembled WGS sequence"/>
</dbReference>
<evidence type="ECO:0000256" key="2">
    <source>
        <dbReference type="ARBA" id="ARBA00005695"/>
    </source>
</evidence>
<gene>
    <name evidence="5" type="ORF">TRL7639_04375</name>
</gene>
<accession>A0A1Y5TU92</accession>
<dbReference type="EMBL" id="FWFO01000007">
    <property type="protein sequence ID" value="SLN72910.1"/>
    <property type="molecule type" value="Genomic_DNA"/>
</dbReference>
<feature type="signal peptide" evidence="3">
    <location>
        <begin position="1"/>
        <end position="20"/>
    </location>
</feature>
<feature type="chain" id="PRO_5013006425" evidence="3">
    <location>
        <begin position="21"/>
        <end position="680"/>
    </location>
</feature>
<dbReference type="RefSeq" id="WP_085798011.1">
    <property type="nucleotide sequence ID" value="NZ_FWFO01000007.1"/>
</dbReference>
<proteinExistence type="inferred from homology"/>
<evidence type="ECO:0000259" key="4">
    <source>
        <dbReference type="Pfam" id="PF00496"/>
    </source>
</evidence>
<keyword evidence="6" id="KW-1185">Reference proteome</keyword>
<dbReference type="InterPro" id="IPR000914">
    <property type="entry name" value="SBP_5_dom"/>
</dbReference>
<comment type="similarity">
    <text evidence="2">Belongs to the bacterial solute-binding protein 5 family.</text>
</comment>
<evidence type="ECO:0000256" key="1">
    <source>
        <dbReference type="ARBA" id="ARBA00004418"/>
    </source>
</evidence>
<feature type="domain" description="Solute-binding protein family 5" evidence="4">
    <location>
        <begin position="316"/>
        <end position="552"/>
    </location>
</feature>
<evidence type="ECO:0000256" key="3">
    <source>
        <dbReference type="SAM" id="SignalP"/>
    </source>
</evidence>
<dbReference type="InterPro" id="IPR039424">
    <property type="entry name" value="SBP_5"/>
</dbReference>
<dbReference type="Pfam" id="PF00496">
    <property type="entry name" value="SBP_bac_5"/>
    <property type="match status" value="2"/>
</dbReference>
<reference evidence="5 6" key="1">
    <citation type="submission" date="2017-03" db="EMBL/GenBank/DDBJ databases">
        <authorList>
            <person name="Afonso C.L."/>
            <person name="Miller P.J."/>
            <person name="Scott M.A."/>
            <person name="Spackman E."/>
            <person name="Goraichik I."/>
            <person name="Dimitrov K.M."/>
            <person name="Suarez D.L."/>
            <person name="Swayne D.E."/>
        </authorList>
    </citation>
    <scope>NUCLEOTIDE SEQUENCE [LARGE SCALE GENOMIC DNA]</scope>
    <source>
        <strain evidence="5 6">CECT 7639</strain>
    </source>
</reference>
<evidence type="ECO:0000313" key="5">
    <source>
        <dbReference type="EMBL" id="SLN72910.1"/>
    </source>
</evidence>
<dbReference type="PANTHER" id="PTHR30290">
    <property type="entry name" value="PERIPLASMIC BINDING COMPONENT OF ABC TRANSPORTER"/>
    <property type="match status" value="1"/>
</dbReference>
<dbReference type="CDD" id="cd08500">
    <property type="entry name" value="PBP2_NikA_DppA_OppA_like_4"/>
    <property type="match status" value="1"/>
</dbReference>
<name>A0A1Y5TU92_9RHOB</name>
<keyword evidence="3" id="KW-0732">Signal</keyword>
<dbReference type="OrthoDB" id="9803988at2"/>